<gene>
    <name evidence="1" type="ORF">DAPPPG734_14795</name>
</gene>
<reference evidence="1" key="1">
    <citation type="submission" date="2022-05" db="EMBL/GenBank/DDBJ databases">
        <authorList>
            <person name="Pothier F. J."/>
        </authorList>
    </citation>
    <scope>NUCLEOTIDE SEQUENCE</scope>
    <source>
        <strain evidence="1">DAPP-PG734</strain>
    </source>
</reference>
<evidence type="ECO:0000313" key="2">
    <source>
        <dbReference type="Proteomes" id="UP001158961"/>
    </source>
</evidence>
<dbReference type="EMBL" id="OW970315">
    <property type="protein sequence ID" value="CAH6314387.1"/>
    <property type="molecule type" value="Genomic_DNA"/>
</dbReference>
<accession>A0AAN2K701</accession>
<organism evidence="1 2">
    <name type="scientific">Enterobacter agglomerans</name>
    <name type="common">Erwinia herbicola</name>
    <name type="synonym">Pantoea agglomerans</name>
    <dbReference type="NCBI Taxonomy" id="549"/>
    <lineage>
        <taxon>Bacteria</taxon>
        <taxon>Pseudomonadati</taxon>
        <taxon>Pseudomonadota</taxon>
        <taxon>Gammaproteobacteria</taxon>
        <taxon>Enterobacterales</taxon>
        <taxon>Erwiniaceae</taxon>
        <taxon>Pantoea</taxon>
        <taxon>Pantoea agglomerans group</taxon>
    </lineage>
</organism>
<dbReference type="AlphaFoldDB" id="A0AAN2K701"/>
<evidence type="ECO:0000313" key="1">
    <source>
        <dbReference type="EMBL" id="CAH6314387.1"/>
    </source>
</evidence>
<sequence length="157" mass="17637">MEELIVRVNYVFTNRRVSKSQHMGKAPLNRAIAKLCGIEPGRKKQPPNVMGDIEYFTVHDLLRTRRSLLCHYTRFSLPAIRYLSLQLLAPFGNISRSIPPPSAGLYDFSFGLAESICRAVSFIWGIQLIEPGNAPYPAPNRNKNAIGDPGPQRIVIF</sequence>
<proteinExistence type="predicted"/>
<name>A0AAN2K701_ENTAG</name>
<dbReference type="Proteomes" id="UP001158961">
    <property type="component" value="Chromosome"/>
</dbReference>
<protein>
    <submittedName>
        <fullName evidence="1">Uncharacterized protein</fullName>
    </submittedName>
</protein>